<name>A7F988_SCLS1</name>
<dbReference type="RefSeq" id="XP_001584886.1">
    <property type="nucleotide sequence ID" value="XM_001584836.1"/>
</dbReference>
<keyword evidence="2" id="KW-1185">Reference proteome</keyword>
<dbReference type="EMBL" id="CH476650">
    <property type="protein sequence ID" value="EDO00299.1"/>
    <property type="molecule type" value="Genomic_DNA"/>
</dbReference>
<dbReference type="InParanoid" id="A7F988"/>
<dbReference type="Proteomes" id="UP000001312">
    <property type="component" value="Unassembled WGS sequence"/>
</dbReference>
<sequence length="83" mass="9476">MKVVDITGAGLMDYYYLSPTVVILTNQHSSFSEFVSTRASNFSNYSGNFQGVLHLYKPFGNTWSKNMLQYDDDRTQMPTPYST</sequence>
<accession>A7F988</accession>
<evidence type="ECO:0000313" key="2">
    <source>
        <dbReference type="Proteomes" id="UP000001312"/>
    </source>
</evidence>
<proteinExistence type="predicted"/>
<gene>
    <name evidence="1" type="ORF">SS1G_14169</name>
</gene>
<reference evidence="2" key="1">
    <citation type="journal article" date="2011" name="PLoS Genet.">
        <title>Genomic analysis of the necrotrophic fungal pathogens Sclerotinia sclerotiorum and Botrytis cinerea.</title>
        <authorList>
            <person name="Amselem J."/>
            <person name="Cuomo C.A."/>
            <person name="van Kan J.A."/>
            <person name="Viaud M."/>
            <person name="Benito E.P."/>
            <person name="Couloux A."/>
            <person name="Coutinho P.M."/>
            <person name="de Vries R.P."/>
            <person name="Dyer P.S."/>
            <person name="Fillinger S."/>
            <person name="Fournier E."/>
            <person name="Gout L."/>
            <person name="Hahn M."/>
            <person name="Kohn L."/>
            <person name="Lapalu N."/>
            <person name="Plummer K.M."/>
            <person name="Pradier J.M."/>
            <person name="Quevillon E."/>
            <person name="Sharon A."/>
            <person name="Simon A."/>
            <person name="ten Have A."/>
            <person name="Tudzynski B."/>
            <person name="Tudzynski P."/>
            <person name="Wincker P."/>
            <person name="Andrew M."/>
            <person name="Anthouard V."/>
            <person name="Beever R.E."/>
            <person name="Beffa R."/>
            <person name="Benoit I."/>
            <person name="Bouzid O."/>
            <person name="Brault B."/>
            <person name="Chen Z."/>
            <person name="Choquer M."/>
            <person name="Collemare J."/>
            <person name="Cotton P."/>
            <person name="Danchin E.G."/>
            <person name="Da Silva C."/>
            <person name="Gautier A."/>
            <person name="Giraud C."/>
            <person name="Giraud T."/>
            <person name="Gonzalez C."/>
            <person name="Grossetete S."/>
            <person name="Guldener U."/>
            <person name="Henrissat B."/>
            <person name="Howlett B.J."/>
            <person name="Kodira C."/>
            <person name="Kretschmer M."/>
            <person name="Lappartient A."/>
            <person name="Leroch M."/>
            <person name="Levis C."/>
            <person name="Mauceli E."/>
            <person name="Neuveglise C."/>
            <person name="Oeser B."/>
            <person name="Pearson M."/>
            <person name="Poulain J."/>
            <person name="Poussereau N."/>
            <person name="Quesneville H."/>
            <person name="Rascle C."/>
            <person name="Schumacher J."/>
            <person name="Segurens B."/>
            <person name="Sexton A."/>
            <person name="Silva E."/>
            <person name="Sirven C."/>
            <person name="Soanes D.M."/>
            <person name="Talbot N.J."/>
            <person name="Templeton M."/>
            <person name="Yandava C."/>
            <person name="Yarden O."/>
            <person name="Zeng Q."/>
            <person name="Rollins J.A."/>
            <person name="Lebrun M.H."/>
            <person name="Dickman M."/>
        </authorList>
    </citation>
    <scope>NUCLEOTIDE SEQUENCE [LARGE SCALE GENOMIC DNA]</scope>
    <source>
        <strain evidence="2">ATCC 18683 / 1980 / Ss-1</strain>
    </source>
</reference>
<evidence type="ECO:0000313" key="1">
    <source>
        <dbReference type="EMBL" id="EDO00299.1"/>
    </source>
</evidence>
<dbReference type="KEGG" id="ssl:SS1G_14169"/>
<organism evidence="1 2">
    <name type="scientific">Sclerotinia sclerotiorum (strain ATCC 18683 / 1980 / Ss-1)</name>
    <name type="common">White mold</name>
    <name type="synonym">Whetzelinia sclerotiorum</name>
    <dbReference type="NCBI Taxonomy" id="665079"/>
    <lineage>
        <taxon>Eukaryota</taxon>
        <taxon>Fungi</taxon>
        <taxon>Dikarya</taxon>
        <taxon>Ascomycota</taxon>
        <taxon>Pezizomycotina</taxon>
        <taxon>Leotiomycetes</taxon>
        <taxon>Helotiales</taxon>
        <taxon>Sclerotiniaceae</taxon>
        <taxon>Sclerotinia</taxon>
    </lineage>
</organism>
<dbReference type="AlphaFoldDB" id="A7F988"/>
<protein>
    <submittedName>
        <fullName evidence="1">Uncharacterized protein</fullName>
    </submittedName>
</protein>
<dbReference type="GeneID" id="5480915"/>